<gene>
    <name evidence="1" type="primary">S</name>
</gene>
<accession>D2X4N9</accession>
<proteinExistence type="predicted"/>
<organismHost>
    <name type="scientific">Homo sapiens</name>
    <name type="common">Human</name>
    <dbReference type="NCBI Taxonomy" id="9606"/>
</organismHost>
<dbReference type="EMBL" id="GQ858063">
    <property type="protein sequence ID" value="ADB55241.1"/>
    <property type="molecule type" value="Genomic_DNA"/>
</dbReference>
<reference evidence="1" key="1">
    <citation type="journal article" date="2010" name="J. Gastroenterol.">
        <title>Significant association of different preS mutations with hepatitis B-related cirrhosis or hepatocellular carcinoma.</title>
        <authorList>
            <person name="Yin J."/>
            <person name="Xie J."/>
            <person name="Zhang H."/>
            <person name="Shen Q."/>
            <person name="Han L."/>
            <person name="Lu W."/>
            <person name="Han Y."/>
            <person name="Li C."/>
            <person name="Ni W."/>
            <person name="Wang H."/>
            <person name="Cao G."/>
        </authorList>
    </citation>
    <scope>NUCLEOTIDE SEQUENCE</scope>
    <source>
        <strain evidence="1">ZJGCHB155</strain>
    </source>
</reference>
<sequence length="44" mass="4983">MGGWSSLPDKAWGRIFLFPILWDSFPMPPSILSPEDTLILSIHL</sequence>
<organism evidence="1">
    <name type="scientific">Hepatitis B virus</name>
    <name type="common">HBV</name>
    <dbReference type="NCBI Taxonomy" id="10407"/>
    <lineage>
        <taxon>Viruses</taxon>
        <taxon>Riboviria</taxon>
        <taxon>Pararnavirae</taxon>
        <taxon>Artverviricota</taxon>
        <taxon>Revtraviricetes</taxon>
        <taxon>Blubervirales</taxon>
        <taxon>Hepadnaviridae</taxon>
        <taxon>Orthohepadnavirus</taxon>
        <taxon>Orthohepadnavirus hominoidei</taxon>
    </lineage>
</organism>
<name>D2X4N9_HBV</name>
<protein>
    <submittedName>
        <fullName evidence="1">Large S protein</fullName>
    </submittedName>
</protein>
<evidence type="ECO:0000313" key="1">
    <source>
        <dbReference type="EMBL" id="ADB55241.1"/>
    </source>
</evidence>
<organismHost>
    <name type="scientific">Pan troglodytes</name>
    <name type="common">Chimpanzee</name>
    <dbReference type="NCBI Taxonomy" id="9598"/>
</organismHost>